<evidence type="ECO:0000256" key="7">
    <source>
        <dbReference type="ARBA" id="ARBA00022840"/>
    </source>
</evidence>
<keyword evidence="4" id="KW-0479">Metal-binding</keyword>
<dbReference type="SUPFAM" id="SSF55060">
    <property type="entry name" value="GHMP Kinase, C-terminal domain"/>
    <property type="match status" value="1"/>
</dbReference>
<dbReference type="PIRSF" id="PIRSF000530">
    <property type="entry name" value="Galactokinase"/>
    <property type="match status" value="1"/>
</dbReference>
<evidence type="ECO:0000256" key="2">
    <source>
        <dbReference type="ARBA" id="ARBA00022490"/>
    </source>
</evidence>
<evidence type="ECO:0000256" key="9">
    <source>
        <dbReference type="ARBA" id="ARBA00023144"/>
    </source>
</evidence>
<dbReference type="Pfam" id="PF08544">
    <property type="entry name" value="GHMP_kinases_C"/>
    <property type="match status" value="1"/>
</dbReference>
<dbReference type="NCBIfam" id="TIGR00131">
    <property type="entry name" value="gal_kin"/>
    <property type="match status" value="1"/>
</dbReference>
<dbReference type="RefSeq" id="WP_138658638.1">
    <property type="nucleotide sequence ID" value="NZ_VATY01000003.1"/>
</dbReference>
<dbReference type="InterPro" id="IPR000705">
    <property type="entry name" value="Galactokinase"/>
</dbReference>
<dbReference type="InterPro" id="IPR020568">
    <property type="entry name" value="Ribosomal_Su5_D2-typ_SF"/>
</dbReference>
<evidence type="ECO:0000313" key="16">
    <source>
        <dbReference type="Proteomes" id="UP000310314"/>
    </source>
</evidence>
<evidence type="ECO:0000313" key="15">
    <source>
        <dbReference type="EMBL" id="TMM55768.1"/>
    </source>
</evidence>
<evidence type="ECO:0000256" key="11">
    <source>
        <dbReference type="NCBIfam" id="TIGR00131"/>
    </source>
</evidence>
<keyword evidence="10" id="KW-0119">Carbohydrate metabolism</keyword>
<sequence length="375" mass="41819">MIEANGNQLILRSPGRINLIGEHVDYNDGFVLPAAIDKSITMTLRKNGSKSRCTIKSKGFDSVLVADLYSLKPGTEGWHNYALGVLHEIQVLNPGLKGFDCEMESNVPVGSGVSSSAALECGLAFGLNELFELGFDKLELIKIGQNAEHNFVGTKCGIMDQFASVMGKENHAMLLDCQSLHFEYIPIKLEPYRLLMLNTNVSHNLSTGEYNIRREQCEEGLELLVKKYGIESSFRDVSMKKLDESKKELGPIIYNRCSYVVEEIRRVQEAVAALKNDNLGLFGRLMFETHRGLSKKYEVSCPELDFLVELAKTEPQILGARMMGGGFGGCTLNIIHKRSVDYFINKVSVAYRNKFGIDLSYFVTVPSDGTYLIEE</sequence>
<feature type="domain" description="GHMP kinase N-terminal" evidence="12">
    <location>
        <begin position="80"/>
        <end position="168"/>
    </location>
</feature>
<keyword evidence="6 15" id="KW-0418">Kinase</keyword>
<dbReference type="Pfam" id="PF00288">
    <property type="entry name" value="GHMP_kinases_N"/>
    <property type="match status" value="1"/>
</dbReference>
<feature type="domain" description="Galactokinase N-terminal" evidence="14">
    <location>
        <begin position="9"/>
        <end position="45"/>
    </location>
</feature>
<keyword evidence="8" id="KW-0460">Magnesium</keyword>
<dbReference type="PANTHER" id="PTHR10457:SF7">
    <property type="entry name" value="GALACTOKINASE-RELATED"/>
    <property type="match status" value="1"/>
</dbReference>
<comment type="similarity">
    <text evidence="1">Belongs to the GHMP kinase family. GalK subfamily.</text>
</comment>
<dbReference type="InterPro" id="IPR019741">
    <property type="entry name" value="Galactokinase_CS"/>
</dbReference>
<dbReference type="Gene3D" id="3.30.70.890">
    <property type="entry name" value="GHMP kinase, C-terminal domain"/>
    <property type="match status" value="1"/>
</dbReference>
<evidence type="ECO:0000256" key="8">
    <source>
        <dbReference type="ARBA" id="ARBA00022842"/>
    </source>
</evidence>
<keyword evidence="16" id="KW-1185">Reference proteome</keyword>
<dbReference type="InterPro" id="IPR013750">
    <property type="entry name" value="GHMP_kinase_C_dom"/>
</dbReference>
<dbReference type="FunFam" id="3.30.70.890:FF:000001">
    <property type="entry name" value="Galactokinase"/>
    <property type="match status" value="1"/>
</dbReference>
<keyword evidence="9" id="KW-0299">Galactose metabolism</keyword>
<feature type="domain" description="GHMP kinase C-terminal" evidence="13">
    <location>
        <begin position="271"/>
        <end position="347"/>
    </location>
</feature>
<dbReference type="OrthoDB" id="250531at2"/>
<evidence type="ECO:0000256" key="6">
    <source>
        <dbReference type="ARBA" id="ARBA00022777"/>
    </source>
</evidence>
<dbReference type="GO" id="GO:0004335">
    <property type="term" value="F:galactokinase activity"/>
    <property type="evidence" value="ECO:0007669"/>
    <property type="project" value="UniProtKB-UniRule"/>
</dbReference>
<dbReference type="InterPro" id="IPR006204">
    <property type="entry name" value="GHMP_kinase_N_dom"/>
</dbReference>
<comment type="caution">
    <text evidence="15">The sequence shown here is derived from an EMBL/GenBank/DDBJ whole genome shotgun (WGS) entry which is preliminary data.</text>
</comment>
<dbReference type="InterPro" id="IPR036554">
    <property type="entry name" value="GHMP_kinase_C_sf"/>
</dbReference>
<gene>
    <name evidence="15" type="primary">galK</name>
    <name evidence="15" type="ORF">FEE95_13995</name>
</gene>
<dbReference type="PRINTS" id="PR00473">
    <property type="entry name" value="GALCTOKINASE"/>
</dbReference>
<organism evidence="15 16">
    <name type="scientific">Maribacter algarum</name>
    <name type="common">ex Zhang et al. 2020</name>
    <dbReference type="NCBI Taxonomy" id="2578118"/>
    <lineage>
        <taxon>Bacteria</taxon>
        <taxon>Pseudomonadati</taxon>
        <taxon>Bacteroidota</taxon>
        <taxon>Flavobacteriia</taxon>
        <taxon>Flavobacteriales</taxon>
        <taxon>Flavobacteriaceae</taxon>
        <taxon>Maribacter</taxon>
    </lineage>
</organism>
<dbReference type="PRINTS" id="PR00959">
    <property type="entry name" value="MEVGALKINASE"/>
</dbReference>
<keyword evidence="7" id="KW-0067">ATP-binding</keyword>
<dbReference type="EMBL" id="VATY01000003">
    <property type="protein sequence ID" value="TMM55768.1"/>
    <property type="molecule type" value="Genomic_DNA"/>
</dbReference>
<dbReference type="GO" id="GO:0006012">
    <property type="term" value="P:galactose metabolic process"/>
    <property type="evidence" value="ECO:0007669"/>
    <property type="project" value="UniProtKB-UniRule"/>
</dbReference>
<dbReference type="InterPro" id="IPR006206">
    <property type="entry name" value="Mevalonate/galactokinase"/>
</dbReference>
<keyword evidence="2" id="KW-0963">Cytoplasm</keyword>
<evidence type="ECO:0000259" key="14">
    <source>
        <dbReference type="Pfam" id="PF10509"/>
    </source>
</evidence>
<protein>
    <recommendedName>
        <fullName evidence="11">Galactokinase</fullName>
        <ecNumber evidence="11">2.7.1.6</ecNumber>
    </recommendedName>
</protein>
<evidence type="ECO:0000256" key="10">
    <source>
        <dbReference type="ARBA" id="ARBA00023277"/>
    </source>
</evidence>
<dbReference type="AlphaFoldDB" id="A0A5S3PMS2"/>
<accession>A0A5S3PMS2</accession>
<keyword evidence="5" id="KW-0547">Nucleotide-binding</keyword>
<dbReference type="FunFam" id="3.30.230.10:FF:000017">
    <property type="entry name" value="Galactokinase"/>
    <property type="match status" value="1"/>
</dbReference>
<dbReference type="GO" id="GO:0005829">
    <property type="term" value="C:cytosol"/>
    <property type="evidence" value="ECO:0007669"/>
    <property type="project" value="TreeGrafter"/>
</dbReference>
<dbReference type="SUPFAM" id="SSF54211">
    <property type="entry name" value="Ribosomal protein S5 domain 2-like"/>
    <property type="match status" value="1"/>
</dbReference>
<dbReference type="Proteomes" id="UP000310314">
    <property type="component" value="Unassembled WGS sequence"/>
</dbReference>
<evidence type="ECO:0000259" key="12">
    <source>
        <dbReference type="Pfam" id="PF00288"/>
    </source>
</evidence>
<dbReference type="InterPro" id="IPR019539">
    <property type="entry name" value="GalKase_N"/>
</dbReference>
<evidence type="ECO:0000256" key="1">
    <source>
        <dbReference type="ARBA" id="ARBA00006566"/>
    </source>
</evidence>
<dbReference type="InterPro" id="IPR014721">
    <property type="entry name" value="Ribsml_uS5_D2-typ_fold_subgr"/>
</dbReference>
<dbReference type="EC" id="2.7.1.6" evidence="11"/>
<dbReference type="GO" id="GO:0046872">
    <property type="term" value="F:metal ion binding"/>
    <property type="evidence" value="ECO:0007669"/>
    <property type="project" value="UniProtKB-KW"/>
</dbReference>
<proteinExistence type="inferred from homology"/>
<evidence type="ECO:0000259" key="13">
    <source>
        <dbReference type="Pfam" id="PF08544"/>
    </source>
</evidence>
<reference evidence="15 16" key="1">
    <citation type="submission" date="2019-05" db="EMBL/GenBank/DDBJ databases">
        <authorList>
            <person name="Zhang J.-Y."/>
            <person name="Feg X."/>
            <person name="Du Z.-J."/>
        </authorList>
    </citation>
    <scope>NUCLEOTIDE SEQUENCE [LARGE SCALE GENOMIC DNA]</scope>
    <source>
        <strain evidence="15 16">RZ26</strain>
    </source>
</reference>
<evidence type="ECO:0000256" key="5">
    <source>
        <dbReference type="ARBA" id="ARBA00022741"/>
    </source>
</evidence>
<evidence type="ECO:0000256" key="3">
    <source>
        <dbReference type="ARBA" id="ARBA00022679"/>
    </source>
</evidence>
<name>A0A5S3PMS2_9FLAO</name>
<dbReference type="GO" id="GO:0005524">
    <property type="term" value="F:ATP binding"/>
    <property type="evidence" value="ECO:0007669"/>
    <property type="project" value="UniProtKB-UniRule"/>
</dbReference>
<evidence type="ECO:0000256" key="4">
    <source>
        <dbReference type="ARBA" id="ARBA00022723"/>
    </source>
</evidence>
<dbReference type="Gene3D" id="3.30.230.10">
    <property type="match status" value="1"/>
</dbReference>
<keyword evidence="3 15" id="KW-0808">Transferase</keyword>
<dbReference type="Pfam" id="PF10509">
    <property type="entry name" value="GalKase_gal_bdg"/>
    <property type="match status" value="1"/>
</dbReference>
<dbReference type="PROSITE" id="PS00106">
    <property type="entry name" value="GALACTOKINASE"/>
    <property type="match status" value="1"/>
</dbReference>
<dbReference type="PANTHER" id="PTHR10457">
    <property type="entry name" value="MEVALONATE KINASE/GALACTOKINASE"/>
    <property type="match status" value="1"/>
</dbReference>